<proteinExistence type="predicted"/>
<name>A0ABQ1CY07_STRDI</name>
<sequence length="170" mass="18584">MSQKETGIAVGADPRLIGRWARDAGLPKHKSMTYDVFGQQLTAAEIARHPKCVVTESTLRHRLAVGQPAHAAATTPANPKKNNRTRHADTQEDGECQLGRAGSPQDDAVDHWPLTGLLRNLSRTQAFAVIDACRHGSRGSGTRGRHSGRWRRATGRALPRRRRPPRGLGP</sequence>
<reference evidence="2 3" key="1">
    <citation type="submission" date="2020-02" db="EMBL/GenBank/DDBJ databases">
        <title>Whole genome shotgun sequence of Streptomyces diastaticus subsp. diastaticus NBRC 13412.</title>
        <authorList>
            <person name="Ichikawa N."/>
            <person name="Komaki H."/>
            <person name="Tamura T."/>
        </authorList>
    </citation>
    <scope>NUCLEOTIDE SEQUENCE [LARGE SCALE GENOMIC DNA]</scope>
    <source>
        <strain evidence="2 3">NBRC 13412</strain>
    </source>
</reference>
<protein>
    <submittedName>
        <fullName evidence="2">Uncharacterized protein</fullName>
    </submittedName>
</protein>
<organism evidence="2 3">
    <name type="scientific">Streptomyces diastaticus subsp. diastaticus</name>
    <dbReference type="NCBI Taxonomy" id="68040"/>
    <lineage>
        <taxon>Bacteria</taxon>
        <taxon>Bacillati</taxon>
        <taxon>Actinomycetota</taxon>
        <taxon>Actinomycetes</taxon>
        <taxon>Kitasatosporales</taxon>
        <taxon>Streptomycetaceae</taxon>
        <taxon>Streptomyces</taxon>
        <taxon>Streptomyces diastaticus group</taxon>
    </lineage>
</organism>
<accession>A0ABQ1CY07</accession>
<evidence type="ECO:0000313" key="3">
    <source>
        <dbReference type="Proteomes" id="UP000472710"/>
    </source>
</evidence>
<comment type="caution">
    <text evidence="2">The sequence shown here is derived from an EMBL/GenBank/DDBJ whole genome shotgun (WGS) entry which is preliminary data.</text>
</comment>
<evidence type="ECO:0000256" key="1">
    <source>
        <dbReference type="SAM" id="MobiDB-lite"/>
    </source>
</evidence>
<feature type="region of interest" description="Disordered" evidence="1">
    <location>
        <begin position="135"/>
        <end position="170"/>
    </location>
</feature>
<dbReference type="Proteomes" id="UP000472710">
    <property type="component" value="Unassembled WGS sequence"/>
</dbReference>
<feature type="compositionally biased region" description="Low complexity" evidence="1">
    <location>
        <begin position="68"/>
        <end position="80"/>
    </location>
</feature>
<feature type="compositionally biased region" description="Basic residues" evidence="1">
    <location>
        <begin position="143"/>
        <end position="170"/>
    </location>
</feature>
<dbReference type="EMBL" id="BLLN01000006">
    <property type="protein sequence ID" value="GFH75190.1"/>
    <property type="molecule type" value="Genomic_DNA"/>
</dbReference>
<keyword evidence="3" id="KW-1185">Reference proteome</keyword>
<feature type="region of interest" description="Disordered" evidence="1">
    <location>
        <begin position="66"/>
        <end position="108"/>
    </location>
</feature>
<gene>
    <name evidence="2" type="ORF">Sdia_59580</name>
</gene>
<evidence type="ECO:0000313" key="2">
    <source>
        <dbReference type="EMBL" id="GFH75190.1"/>
    </source>
</evidence>